<organism evidence="1 2">
    <name type="scientific">Ancylobacter rudongensis</name>
    <dbReference type="NCBI Taxonomy" id="177413"/>
    <lineage>
        <taxon>Bacteria</taxon>
        <taxon>Pseudomonadati</taxon>
        <taxon>Pseudomonadota</taxon>
        <taxon>Alphaproteobacteria</taxon>
        <taxon>Hyphomicrobiales</taxon>
        <taxon>Xanthobacteraceae</taxon>
        <taxon>Ancylobacter</taxon>
    </lineage>
</organism>
<evidence type="ECO:0000313" key="1">
    <source>
        <dbReference type="EMBL" id="SCW96549.1"/>
    </source>
</evidence>
<accession>A0A1G4UUR0</accession>
<dbReference type="Proteomes" id="UP000198889">
    <property type="component" value="Unassembled WGS sequence"/>
</dbReference>
<evidence type="ECO:0000313" key="2">
    <source>
        <dbReference type="Proteomes" id="UP000198889"/>
    </source>
</evidence>
<protein>
    <submittedName>
        <fullName evidence="1">Transcriptional regulator, AbiEi antitoxin, Type IV TA system</fullName>
    </submittedName>
</protein>
<name>A0A1G4UUR0_9HYPH</name>
<dbReference type="Pfam" id="PF19570">
    <property type="entry name" value="DUF6088"/>
    <property type="match status" value="1"/>
</dbReference>
<dbReference type="RefSeq" id="WP_091444578.1">
    <property type="nucleotide sequence ID" value="NZ_FMTP01000012.1"/>
</dbReference>
<proteinExistence type="predicted"/>
<reference evidence="2" key="1">
    <citation type="submission" date="2016-10" db="EMBL/GenBank/DDBJ databases">
        <authorList>
            <person name="Varghese N."/>
            <person name="Submissions S."/>
        </authorList>
    </citation>
    <scope>NUCLEOTIDE SEQUENCE [LARGE SCALE GENOMIC DNA]</scope>
    <source>
        <strain evidence="2">CGMCC 1.1761</strain>
    </source>
</reference>
<gene>
    <name evidence="1" type="ORF">SAMN05660859_0273</name>
</gene>
<sequence length="197" mass="21048">MQRLTEQILSHAKGLPEGTPLAAKSLLHLGSRAAVDQALSRLAERRQLLRAGRGVYLLPVTSRFGTRAPSVEQAVEAIAAQRGEVIVSSGAAAANRLGLTAQVPARSVYLTSGRSRKMRLGKQIVELRHAPRWQLTLAQRPVGEAIRALAWLGPDGAEAALQTLKRKLAPTAFNELVAAAPQLPTWLARSVGKVAHG</sequence>
<dbReference type="InterPro" id="IPR045738">
    <property type="entry name" value="DUF6088"/>
</dbReference>
<keyword evidence="2" id="KW-1185">Reference proteome</keyword>
<dbReference type="EMBL" id="FMTP01000012">
    <property type="protein sequence ID" value="SCW96549.1"/>
    <property type="molecule type" value="Genomic_DNA"/>
</dbReference>
<dbReference type="STRING" id="177413.SAMN05660859_0273"/>
<dbReference type="AlphaFoldDB" id="A0A1G4UUR0"/>